<dbReference type="Pfam" id="PF00116">
    <property type="entry name" value="COX2"/>
    <property type="match status" value="1"/>
</dbReference>
<comment type="cofactor">
    <cofactor evidence="1">
        <name>Cu cation</name>
        <dbReference type="ChEBI" id="CHEBI:23378"/>
    </cofactor>
</comment>
<dbReference type="InterPro" id="IPR002429">
    <property type="entry name" value="CcO_II-like_C"/>
</dbReference>
<dbReference type="PRINTS" id="PR01166">
    <property type="entry name" value="CYCOXIDASEII"/>
</dbReference>
<keyword evidence="6" id="KW-1185">Reference proteome</keyword>
<dbReference type="Gene3D" id="2.60.40.420">
    <property type="entry name" value="Cupredoxins - blue copper proteins"/>
    <property type="match status" value="1"/>
</dbReference>
<comment type="catalytic activity">
    <reaction evidence="3">
        <text>4 Fe(II)-[cytochrome c] + O2 + 8 H(+)(in) = 4 Fe(III)-[cytochrome c] + 2 H2O + 4 H(+)(out)</text>
        <dbReference type="Rhea" id="RHEA:11436"/>
        <dbReference type="Rhea" id="RHEA-COMP:10350"/>
        <dbReference type="Rhea" id="RHEA-COMP:14399"/>
        <dbReference type="ChEBI" id="CHEBI:15377"/>
        <dbReference type="ChEBI" id="CHEBI:15378"/>
        <dbReference type="ChEBI" id="CHEBI:15379"/>
        <dbReference type="ChEBI" id="CHEBI:29033"/>
        <dbReference type="ChEBI" id="CHEBI:29034"/>
        <dbReference type="EC" id="7.1.1.9"/>
    </reaction>
    <physiologicalReaction direction="left-to-right" evidence="3">
        <dbReference type="Rhea" id="RHEA:11437"/>
    </physiologicalReaction>
</comment>
<evidence type="ECO:0000256" key="2">
    <source>
        <dbReference type="ARBA" id="ARBA00022842"/>
    </source>
</evidence>
<evidence type="ECO:0000259" key="4">
    <source>
        <dbReference type="PROSITE" id="PS50857"/>
    </source>
</evidence>
<evidence type="ECO:0000256" key="1">
    <source>
        <dbReference type="ARBA" id="ARBA00001935"/>
    </source>
</evidence>
<evidence type="ECO:0000313" key="5">
    <source>
        <dbReference type="EnsemblMetazoa" id="GMOY014173.P1330"/>
    </source>
</evidence>
<feature type="domain" description="Cytochrome oxidase subunit II copper A binding" evidence="4">
    <location>
        <begin position="1"/>
        <end position="49"/>
    </location>
</feature>
<dbReference type="EMBL" id="CCAG010013843">
    <property type="status" value="NOT_ANNOTATED_CDS"/>
    <property type="molecule type" value="Genomic_DNA"/>
</dbReference>
<protein>
    <recommendedName>
        <fullName evidence="4">Cytochrome oxidase subunit II copper A binding domain-containing protein</fullName>
    </recommendedName>
</protein>
<organism evidence="5 6">
    <name type="scientific">Glossina morsitans morsitans</name>
    <name type="common">Savannah tsetse fly</name>
    <dbReference type="NCBI Taxonomy" id="37546"/>
    <lineage>
        <taxon>Eukaryota</taxon>
        <taxon>Metazoa</taxon>
        <taxon>Ecdysozoa</taxon>
        <taxon>Arthropoda</taxon>
        <taxon>Hexapoda</taxon>
        <taxon>Insecta</taxon>
        <taxon>Pterygota</taxon>
        <taxon>Neoptera</taxon>
        <taxon>Endopterygota</taxon>
        <taxon>Diptera</taxon>
        <taxon>Brachycera</taxon>
        <taxon>Muscomorpha</taxon>
        <taxon>Hippoboscoidea</taxon>
        <taxon>Glossinidae</taxon>
        <taxon>Glossina</taxon>
    </lineage>
</organism>
<dbReference type="EnsemblMetazoa" id="GMOY014173.R1330">
    <property type="protein sequence ID" value="GMOY014173.P1330"/>
    <property type="gene ID" value="GMOY014173"/>
</dbReference>
<keyword evidence="2" id="KW-0460">Magnesium</keyword>
<sequence length="49" mass="5627">MDIEFDSYIIPSNELNLDSFRLLDVDNRIIIPINSQIRILITAADVIHS</sequence>
<proteinExistence type="predicted"/>
<dbReference type="Proteomes" id="UP000092444">
    <property type="component" value="Unassembled WGS sequence"/>
</dbReference>
<accession>A0ABK9NG60</accession>
<evidence type="ECO:0000313" key="6">
    <source>
        <dbReference type="Proteomes" id="UP000092444"/>
    </source>
</evidence>
<name>A0ABK9NG60_GLOMM</name>
<dbReference type="SUPFAM" id="SSF49503">
    <property type="entry name" value="Cupredoxins"/>
    <property type="match status" value="1"/>
</dbReference>
<dbReference type="InterPro" id="IPR008972">
    <property type="entry name" value="Cupredoxin"/>
</dbReference>
<reference evidence="5" key="1">
    <citation type="submission" date="2025-05" db="UniProtKB">
        <authorList>
            <consortium name="EnsemblMetazoa"/>
        </authorList>
    </citation>
    <scope>IDENTIFICATION</scope>
    <source>
        <strain evidence="5">Yale</strain>
    </source>
</reference>
<evidence type="ECO:0000256" key="3">
    <source>
        <dbReference type="ARBA" id="ARBA00049512"/>
    </source>
</evidence>
<dbReference type="PROSITE" id="PS50857">
    <property type="entry name" value="COX2_CUA"/>
    <property type="match status" value="1"/>
</dbReference>